<dbReference type="InterPro" id="IPR005836">
    <property type="entry name" value="ADP_Glu_pyroP_CS"/>
</dbReference>
<organism evidence="12 13">
    <name type="scientific">Intestinimonas massiliensis</name>
    <name type="common">ex Afouda et al. 2020</name>
    <dbReference type="NCBI Taxonomy" id="1673721"/>
    <lineage>
        <taxon>Bacteria</taxon>
        <taxon>Bacillati</taxon>
        <taxon>Bacillota</taxon>
        <taxon>Clostridia</taxon>
        <taxon>Eubacteriales</taxon>
        <taxon>Intestinimonas</taxon>
    </lineage>
</organism>
<comment type="caution">
    <text evidence="12">The sequence shown here is derived from an EMBL/GenBank/DDBJ whole genome shotgun (WGS) entry which is preliminary data.</text>
</comment>
<dbReference type="GO" id="GO:0005524">
    <property type="term" value="F:ATP binding"/>
    <property type="evidence" value="ECO:0007669"/>
    <property type="project" value="UniProtKB-KW"/>
</dbReference>
<dbReference type="InterPro" id="IPR005835">
    <property type="entry name" value="NTP_transferase_dom"/>
</dbReference>
<dbReference type="GO" id="GO:0008878">
    <property type="term" value="F:glucose-1-phosphate adenylyltransferase activity"/>
    <property type="evidence" value="ECO:0007669"/>
    <property type="project" value="UniProtKB-UniRule"/>
</dbReference>
<evidence type="ECO:0000313" key="12">
    <source>
        <dbReference type="EMBL" id="MCQ4768958.1"/>
    </source>
</evidence>
<dbReference type="InterPro" id="IPR011004">
    <property type="entry name" value="Trimer_LpxA-like_sf"/>
</dbReference>
<feature type="binding site" evidence="9">
    <location>
        <position position="100"/>
    </location>
    <ligand>
        <name>alpha-D-glucose 1-phosphate</name>
        <dbReference type="ChEBI" id="CHEBI:58601"/>
    </ligand>
</feature>
<dbReference type="NCBIfam" id="NF003670">
    <property type="entry name" value="PRK05293.1"/>
    <property type="match status" value="1"/>
</dbReference>
<evidence type="ECO:0000256" key="4">
    <source>
        <dbReference type="ARBA" id="ARBA00022695"/>
    </source>
</evidence>
<dbReference type="SUPFAM" id="SSF53448">
    <property type="entry name" value="Nucleotide-diphospho-sugar transferases"/>
    <property type="match status" value="1"/>
</dbReference>
<feature type="domain" description="Glucose-1-phosphate adenylyltransferase/Bifunctional protein GlmU-like C-terminal hexapeptide" evidence="11">
    <location>
        <begin position="289"/>
        <end position="379"/>
    </location>
</feature>
<reference evidence="12" key="1">
    <citation type="submission" date="2022-06" db="EMBL/GenBank/DDBJ databases">
        <title>Isolation of gut microbiota from human fecal samples.</title>
        <authorList>
            <person name="Pamer E.G."/>
            <person name="Barat B."/>
            <person name="Waligurski E."/>
            <person name="Medina S."/>
            <person name="Paddock L."/>
            <person name="Mostad J."/>
        </authorList>
    </citation>
    <scope>NUCLEOTIDE SEQUENCE</scope>
    <source>
        <strain evidence="12">DFI.9.91</strain>
    </source>
</reference>
<keyword evidence="6 9" id="KW-0067">ATP-binding</keyword>
<evidence type="ECO:0000256" key="9">
    <source>
        <dbReference type="HAMAP-Rule" id="MF_00624"/>
    </source>
</evidence>
<comment type="similarity">
    <text evidence="1 9">Belongs to the bacterial/plant glucose-1-phosphate adenylyltransferase family.</text>
</comment>
<comment type="catalytic activity">
    <reaction evidence="9">
        <text>alpha-D-glucose 1-phosphate + ATP + H(+) = ADP-alpha-D-glucose + diphosphate</text>
        <dbReference type="Rhea" id="RHEA:12120"/>
        <dbReference type="ChEBI" id="CHEBI:15378"/>
        <dbReference type="ChEBI" id="CHEBI:30616"/>
        <dbReference type="ChEBI" id="CHEBI:33019"/>
        <dbReference type="ChEBI" id="CHEBI:57498"/>
        <dbReference type="ChEBI" id="CHEBI:58601"/>
        <dbReference type="EC" id="2.7.7.27"/>
    </reaction>
</comment>
<evidence type="ECO:0000256" key="1">
    <source>
        <dbReference type="ARBA" id="ARBA00010443"/>
    </source>
</evidence>
<dbReference type="PROSITE" id="PS00808">
    <property type="entry name" value="ADP_GLC_PYROPHOSPH_1"/>
    <property type="match status" value="1"/>
</dbReference>
<dbReference type="EMBL" id="JANFYS010000001">
    <property type="protein sequence ID" value="MCQ4768958.1"/>
    <property type="molecule type" value="Genomic_DNA"/>
</dbReference>
<dbReference type="PROSITE" id="PS00810">
    <property type="entry name" value="ADP_GLC_PYROPHOSPH_3"/>
    <property type="match status" value="1"/>
</dbReference>
<evidence type="ECO:0000259" key="11">
    <source>
        <dbReference type="Pfam" id="PF24894"/>
    </source>
</evidence>
<evidence type="ECO:0000313" key="13">
    <source>
        <dbReference type="Proteomes" id="UP001204562"/>
    </source>
</evidence>
<comment type="pathway">
    <text evidence="9">Glycan biosynthesis; glycogen biosynthesis.</text>
</comment>
<dbReference type="InterPro" id="IPR011831">
    <property type="entry name" value="ADP-Glc_PPase"/>
</dbReference>
<protein>
    <recommendedName>
        <fullName evidence="9">Glucose-1-phosphate adenylyltransferase</fullName>
        <ecNumber evidence="9">2.7.7.27</ecNumber>
    </recommendedName>
    <alternativeName>
        <fullName evidence="9">ADP-glucose pyrophosphorylase</fullName>
        <shortName evidence="9">ADPGlc PPase</shortName>
    </alternativeName>
    <alternativeName>
        <fullName evidence="9">ADP-glucose synthase</fullName>
    </alternativeName>
</protein>
<keyword evidence="4 9" id="KW-0548">Nucleotidyltransferase</keyword>
<sequence length="404" mass="44096">MKKTCVAMLLAGGQGSRLKALTSKVAKPAVPFGGKFRIIDFPLSNCVNSGIDTVGVLTQYQPLELNSYIGNGQPWDLDRSDGGVHILPPYVKEGDKGTWYKGTANAIYQNIGFISLYDPDYVLILSGDHVYKMDYEKMLERHKAAGAACTISVMEVPMEEAPRFGIMNVDEHDMIYEFEEKPKKPKSNLASMGIYIFSWKQLREYLVADEADEKSSNDFGKNIIPAMLAAGERMAAYRFSGYWKDVGTIDSLWDANMDMLAVDSGVQLFDPTWPIYARTPTKPPHFMGSKAVVSHSMVTGGCEVYGEVENSVLFHSVRVEEGAQVKYSILMPGAVVKAGAVVEYAIVAENAVIGEGARVGAPPEDDKPEEWGIAVVAEGIKVGDGARIPAKSMVTRNVKSGGVR</sequence>
<comment type="function">
    <text evidence="9">Involved in the biosynthesis of ADP-glucose, a building block required for the elongation reactions to produce glycogen. Catalyzes the reaction between ATP and alpha-D-glucose 1-phosphate (G1P) to produce pyrophosphate and ADP-Glc.</text>
</comment>
<dbReference type="Pfam" id="PF24894">
    <property type="entry name" value="Hexapep_GlmU"/>
    <property type="match status" value="1"/>
</dbReference>
<name>A0AAW5JMS4_9FIRM</name>
<dbReference type="InterPro" id="IPR029044">
    <property type="entry name" value="Nucleotide-diphossugar_trans"/>
</dbReference>
<dbReference type="Pfam" id="PF00483">
    <property type="entry name" value="NTP_transferase"/>
    <property type="match status" value="1"/>
</dbReference>
<dbReference type="NCBIfam" id="TIGR02091">
    <property type="entry name" value="glgC"/>
    <property type="match status" value="1"/>
</dbReference>
<dbReference type="GO" id="GO:0005978">
    <property type="term" value="P:glycogen biosynthetic process"/>
    <property type="evidence" value="ECO:0007669"/>
    <property type="project" value="UniProtKB-UniRule"/>
</dbReference>
<keyword evidence="8 9" id="KW-0119">Carbohydrate metabolism</keyword>
<feature type="binding site" evidence="9">
    <location>
        <begin position="180"/>
        <end position="181"/>
    </location>
    <ligand>
        <name>alpha-D-glucose 1-phosphate</name>
        <dbReference type="ChEBI" id="CHEBI:58601"/>
    </ligand>
</feature>
<accession>A0AAW5JMS4</accession>
<dbReference type="Gene3D" id="3.90.550.10">
    <property type="entry name" value="Spore Coat Polysaccharide Biosynthesis Protein SpsA, Chain A"/>
    <property type="match status" value="1"/>
</dbReference>
<dbReference type="PANTHER" id="PTHR43523:SF2">
    <property type="entry name" value="GLUCOSE-1-PHOSPHATE ADENYLYLTRANSFERASE"/>
    <property type="match status" value="1"/>
</dbReference>
<evidence type="ECO:0000256" key="8">
    <source>
        <dbReference type="ARBA" id="ARBA00023277"/>
    </source>
</evidence>
<evidence type="ECO:0000256" key="5">
    <source>
        <dbReference type="ARBA" id="ARBA00022741"/>
    </source>
</evidence>
<dbReference type="AlphaFoldDB" id="A0AAW5JMS4"/>
<dbReference type="CDD" id="cd02508">
    <property type="entry name" value="ADP_Glucose_PP"/>
    <property type="match status" value="1"/>
</dbReference>
<dbReference type="SUPFAM" id="SSF51161">
    <property type="entry name" value="Trimeric LpxA-like enzymes"/>
    <property type="match status" value="1"/>
</dbReference>
<dbReference type="RefSeq" id="WP_094762285.1">
    <property type="nucleotide sequence ID" value="NZ_JALEQM010000027.1"/>
</dbReference>
<keyword evidence="2 9" id="KW-0321">Glycogen metabolism</keyword>
<proteinExistence type="inferred from homology"/>
<keyword evidence="3 9" id="KW-0808">Transferase</keyword>
<evidence type="ECO:0000256" key="7">
    <source>
        <dbReference type="ARBA" id="ARBA00023056"/>
    </source>
</evidence>
<comment type="subunit">
    <text evidence="9">Homotetramer.</text>
</comment>
<dbReference type="EC" id="2.7.7.27" evidence="9"/>
<dbReference type="Proteomes" id="UP001204562">
    <property type="component" value="Unassembled WGS sequence"/>
</dbReference>
<dbReference type="PANTHER" id="PTHR43523">
    <property type="entry name" value="GLUCOSE-1-PHOSPHATE ADENYLYLTRANSFERASE-RELATED"/>
    <property type="match status" value="1"/>
</dbReference>
<dbReference type="CDD" id="cd04651">
    <property type="entry name" value="LbH_G1P_AT_C"/>
    <property type="match status" value="1"/>
</dbReference>
<dbReference type="InterPro" id="IPR023049">
    <property type="entry name" value="GlgC_bac"/>
</dbReference>
<evidence type="ECO:0000256" key="3">
    <source>
        <dbReference type="ARBA" id="ARBA00022679"/>
    </source>
</evidence>
<dbReference type="HAMAP" id="MF_00624">
    <property type="entry name" value="GlgC"/>
    <property type="match status" value="1"/>
</dbReference>
<feature type="site" description="Could play a key role in the communication between the regulatory and the substrate sites" evidence="9">
    <location>
        <position position="59"/>
    </location>
</feature>
<dbReference type="InterPro" id="IPR056818">
    <property type="entry name" value="GlmU/GlgC-like_hexapep"/>
</dbReference>
<evidence type="ECO:0000256" key="2">
    <source>
        <dbReference type="ARBA" id="ARBA00022600"/>
    </source>
</evidence>
<keyword evidence="5 9" id="KW-0547">Nucleotide-binding</keyword>
<keyword evidence="7 9" id="KW-0320">Glycogen biosynthesis</keyword>
<feature type="site" description="Could play a key role in the communication between the regulatory and the substrate sites" evidence="9">
    <location>
        <position position="99"/>
    </location>
</feature>
<feature type="binding site" evidence="9">
    <location>
        <position position="191"/>
    </location>
    <ligand>
        <name>alpha-D-glucose 1-phosphate</name>
        <dbReference type="ChEBI" id="CHEBI:58601"/>
    </ligand>
</feature>
<feature type="binding site" evidence="9">
    <location>
        <position position="165"/>
    </location>
    <ligand>
        <name>alpha-D-glucose 1-phosphate</name>
        <dbReference type="ChEBI" id="CHEBI:58601"/>
    </ligand>
</feature>
<dbReference type="PROSITE" id="PS00809">
    <property type="entry name" value="ADP_GLC_PYROPHOSPH_2"/>
    <property type="match status" value="1"/>
</dbReference>
<dbReference type="Gene3D" id="2.160.10.10">
    <property type="entry name" value="Hexapeptide repeat proteins"/>
    <property type="match status" value="1"/>
</dbReference>
<evidence type="ECO:0000259" key="10">
    <source>
        <dbReference type="Pfam" id="PF00483"/>
    </source>
</evidence>
<gene>
    <name evidence="9" type="primary">glgC</name>
    <name evidence="12" type="ORF">NE579_00565</name>
</gene>
<evidence type="ECO:0000256" key="6">
    <source>
        <dbReference type="ARBA" id="ARBA00022840"/>
    </source>
</evidence>
<feature type="domain" description="Nucleotidyl transferase" evidence="10">
    <location>
        <begin position="7"/>
        <end position="260"/>
    </location>
</feature>